<evidence type="ECO:0000256" key="3">
    <source>
        <dbReference type="ARBA" id="ARBA00030367"/>
    </source>
</evidence>
<evidence type="ECO:0000256" key="4">
    <source>
        <dbReference type="SAM" id="MobiDB-lite"/>
    </source>
</evidence>
<gene>
    <name evidence="5" type="ORF">BDFB_000636</name>
</gene>
<organism evidence="5 6">
    <name type="scientific">Asbolus verrucosus</name>
    <name type="common">Desert ironclad beetle</name>
    <dbReference type="NCBI Taxonomy" id="1661398"/>
    <lineage>
        <taxon>Eukaryota</taxon>
        <taxon>Metazoa</taxon>
        <taxon>Ecdysozoa</taxon>
        <taxon>Arthropoda</taxon>
        <taxon>Hexapoda</taxon>
        <taxon>Insecta</taxon>
        <taxon>Pterygota</taxon>
        <taxon>Neoptera</taxon>
        <taxon>Endopterygota</taxon>
        <taxon>Coleoptera</taxon>
        <taxon>Polyphaga</taxon>
        <taxon>Cucujiformia</taxon>
        <taxon>Tenebrionidae</taxon>
        <taxon>Pimeliinae</taxon>
        <taxon>Asbolus</taxon>
    </lineage>
</organism>
<dbReference type="OrthoDB" id="247013at2759"/>
<feature type="region of interest" description="Disordered" evidence="4">
    <location>
        <begin position="225"/>
        <end position="249"/>
    </location>
</feature>
<keyword evidence="6" id="KW-1185">Reference proteome</keyword>
<evidence type="ECO:0000256" key="2">
    <source>
        <dbReference type="ARBA" id="ARBA00015157"/>
    </source>
</evidence>
<accession>A0A482VTG8</accession>
<dbReference type="CDD" id="cd16653">
    <property type="entry name" value="RING-like_Rtf2"/>
    <property type="match status" value="1"/>
</dbReference>
<evidence type="ECO:0000313" key="6">
    <source>
        <dbReference type="Proteomes" id="UP000292052"/>
    </source>
</evidence>
<dbReference type="Proteomes" id="UP000292052">
    <property type="component" value="Unassembled WGS sequence"/>
</dbReference>
<comment type="similarity">
    <text evidence="1">Belongs to the rtf2 family.</text>
</comment>
<dbReference type="InterPro" id="IPR006735">
    <property type="entry name" value="Rtf2"/>
</dbReference>
<dbReference type="GO" id="GO:0005634">
    <property type="term" value="C:nucleus"/>
    <property type="evidence" value="ECO:0007669"/>
    <property type="project" value="TreeGrafter"/>
</dbReference>
<proteinExistence type="inferred from homology"/>
<sequence>MGCDGGTIPRRDELVKVKKKPEAKDKDSELIFHWRYCAVTQQLLQNPIVMCGLGKLYNKISLIEALLNRETMPKSTLHIKSLKDIKDLNLTPNPVYKDDEKKDGGSDGRAAPYICPVIGLEMSGKFRFVALWSCGCVFSERALKEIATKNCHKCQKPFTNEDVVILNGNEEDMILMKQRMELRQQKHKKNREKKIKVEIATTSANTSSMKVDSDSKQSIKKITSLNSTKRPGSLKEATHDAKKMKPSYSVAKDPKVTDVYKSIFTTHESEKQQNRAHW</sequence>
<dbReference type="PANTHER" id="PTHR12775:SF0">
    <property type="entry name" value="REPLICATION TERMINATION FACTOR 2"/>
    <property type="match status" value="1"/>
</dbReference>
<reference evidence="5 6" key="1">
    <citation type="submission" date="2017-03" db="EMBL/GenBank/DDBJ databases">
        <title>Genome of the blue death feigning beetle - Asbolus verrucosus.</title>
        <authorList>
            <person name="Rider S.D."/>
        </authorList>
    </citation>
    <scope>NUCLEOTIDE SEQUENCE [LARGE SCALE GENOMIC DNA]</scope>
    <source>
        <strain evidence="5">Butters</strain>
        <tissue evidence="5">Head and leg muscle</tissue>
    </source>
</reference>
<name>A0A482VTG8_ASBVE</name>
<dbReference type="PANTHER" id="PTHR12775">
    <property type="entry name" value="PROTEIN C20ORF43 HOMOLOG"/>
    <property type="match status" value="1"/>
</dbReference>
<dbReference type="InterPro" id="IPR027799">
    <property type="entry name" value="Rtf2_RING-finger"/>
</dbReference>
<dbReference type="AlphaFoldDB" id="A0A482VTG8"/>
<dbReference type="EMBL" id="QDEB01066159">
    <property type="protein sequence ID" value="RZC36006.1"/>
    <property type="molecule type" value="Genomic_DNA"/>
</dbReference>
<dbReference type="GO" id="GO:0006274">
    <property type="term" value="P:DNA replication termination"/>
    <property type="evidence" value="ECO:0007669"/>
    <property type="project" value="TreeGrafter"/>
</dbReference>
<protein>
    <recommendedName>
        <fullName evidence="2">Replication termination factor 2</fullName>
    </recommendedName>
    <alternativeName>
        <fullName evidence="3">Replication termination factor 2 domain-containing protein 1</fullName>
    </alternativeName>
</protein>
<dbReference type="Pfam" id="PF04641">
    <property type="entry name" value="Rtf2"/>
    <property type="match status" value="1"/>
</dbReference>
<evidence type="ECO:0000256" key="1">
    <source>
        <dbReference type="ARBA" id="ARBA00009885"/>
    </source>
</evidence>
<feature type="non-terminal residue" evidence="5">
    <location>
        <position position="278"/>
    </location>
</feature>
<dbReference type="STRING" id="1661398.A0A482VTG8"/>
<evidence type="ECO:0000313" key="5">
    <source>
        <dbReference type="EMBL" id="RZC36006.1"/>
    </source>
</evidence>
<comment type="caution">
    <text evidence="5">The sequence shown here is derived from an EMBL/GenBank/DDBJ whole genome shotgun (WGS) entry which is preliminary data.</text>
</comment>